<dbReference type="AlphaFoldDB" id="A0A151LIH1"/>
<comment type="caution">
    <text evidence="4">The sequence shown here is derived from an EMBL/GenBank/DDBJ whole genome shotgun (WGS) entry which is preliminary data.</text>
</comment>
<feature type="compositionally biased region" description="Low complexity" evidence="1">
    <location>
        <begin position="163"/>
        <end position="183"/>
    </location>
</feature>
<dbReference type="Proteomes" id="UP000076004">
    <property type="component" value="Chromosome 11"/>
</dbReference>
<dbReference type="KEGG" id="pgab:PGSY75_1105300"/>
<reference evidence="4 5" key="1">
    <citation type="journal article" date="2016" name="Nat. Commun.">
        <title>Genomes of cryptic chimpanzee Plasmodium species reveal key evolutionary events leading to human malaria.</title>
        <authorList>
            <person name="Sundararaman S.A."/>
            <person name="Plenderleith L.J."/>
            <person name="Liu W."/>
            <person name="Loy D.E."/>
            <person name="Learn G.H."/>
            <person name="Li Y."/>
            <person name="Shaw K.S."/>
            <person name="Ayouba A."/>
            <person name="Peeters M."/>
            <person name="Speede S."/>
            <person name="Shaw G.M."/>
            <person name="Bushman F.D."/>
            <person name="Brisson D."/>
            <person name="Rayner J.C."/>
            <person name="Sharp P.M."/>
            <person name="Hahn B.H."/>
        </authorList>
    </citation>
    <scope>NUCLEOTIDE SEQUENCE [LARGE SCALE GENOMIC DNA]</scope>
    <source>
        <strain evidence="4 5">SY75</strain>
    </source>
</reference>
<dbReference type="VEuPathDB" id="PlasmoDB:PGABG01_1102400"/>
<dbReference type="EMBL" id="LVLB01000012">
    <property type="protein sequence ID" value="KYN98696.1"/>
    <property type="molecule type" value="Genomic_DNA"/>
</dbReference>
<proteinExistence type="predicted"/>
<name>A0A151LIH1_9APIC</name>
<evidence type="ECO:0000256" key="2">
    <source>
        <dbReference type="SAM" id="Phobius"/>
    </source>
</evidence>
<keyword evidence="2" id="KW-1133">Transmembrane helix</keyword>
<keyword evidence="3" id="KW-0732">Signal</keyword>
<feature type="transmembrane region" description="Helical" evidence="2">
    <location>
        <begin position="668"/>
        <end position="690"/>
    </location>
</feature>
<feature type="region of interest" description="Disordered" evidence="1">
    <location>
        <begin position="158"/>
        <end position="183"/>
    </location>
</feature>
<evidence type="ECO:0000313" key="4">
    <source>
        <dbReference type="EMBL" id="KYN98696.1"/>
    </source>
</evidence>
<accession>A0A151LIH1</accession>
<gene>
    <name evidence="4" type="ORF">PGSY75_1105300</name>
</gene>
<feature type="region of interest" description="Disordered" evidence="1">
    <location>
        <begin position="539"/>
        <end position="558"/>
    </location>
</feature>
<dbReference type="RefSeq" id="XP_018640973.1">
    <property type="nucleotide sequence ID" value="XM_018786178.1"/>
</dbReference>
<protein>
    <submittedName>
        <fullName evidence="4">Uncharacterized protein</fullName>
    </submittedName>
</protein>
<dbReference type="VEuPathDB" id="PlasmoDB:PGSY75_1105300"/>
<feature type="chain" id="PRO_5007584209" evidence="3">
    <location>
        <begin position="29"/>
        <end position="717"/>
    </location>
</feature>
<evidence type="ECO:0000313" key="5">
    <source>
        <dbReference type="Proteomes" id="UP000076004"/>
    </source>
</evidence>
<dbReference type="GeneID" id="29776771"/>
<keyword evidence="2" id="KW-0812">Transmembrane</keyword>
<organism evidence="4 5">
    <name type="scientific">Plasmodium gaboni</name>
    <dbReference type="NCBI Taxonomy" id="647221"/>
    <lineage>
        <taxon>Eukaryota</taxon>
        <taxon>Sar</taxon>
        <taxon>Alveolata</taxon>
        <taxon>Apicomplexa</taxon>
        <taxon>Aconoidasida</taxon>
        <taxon>Haemosporida</taxon>
        <taxon>Plasmodiidae</taxon>
        <taxon>Plasmodium</taxon>
        <taxon>Plasmodium (Laverania)</taxon>
    </lineage>
</organism>
<keyword evidence="2" id="KW-0472">Membrane</keyword>
<feature type="signal peptide" evidence="3">
    <location>
        <begin position="1"/>
        <end position="28"/>
    </location>
</feature>
<evidence type="ECO:0000256" key="3">
    <source>
        <dbReference type="SAM" id="SignalP"/>
    </source>
</evidence>
<sequence>MIKIIAFLYSFLIFYLFESWSYKGNVEGKEVKVIYTNDSNKNKKKNELNNFQYIFLNENEENYDISSSALNEINIEEEDIYFYKSFTKIINYFKYRIPANINFTFEYNHGDIILLDKKKKGVTCKINNLFYSESGLKYLDRKNELYVKSEPFVIKHGSKENNTKNQSITNNTNKNNINSNNNNNYNNYNNYNNIYNIPFNSSMTEDEIMNGAALCENTNKNFIPKKMLCFPSSNKNNELNITFIKNEEYKQLMDLYMTGIKKDNTYILKKIANYFKSILNLDYDLKNISYYIFSKTLQCNLQNIFSLPYENEEEYKMQNIIWSYNNEQIAINNSFIYSNILGDEKIGNRNIIWRHENNNILKYNMPKCNSIFFNEQEYYNCYKNLQYVYEILLYQENNVLNKYITNKSIIKNISSVNQYTAIFYDDNDYVILLKDYKYYISFQLKNVIDLVLFQDSINDISFYYINFESDNMLLRIYKCSLNNNDIKCNDISFIPYEINSKDKYIYLSTNQKKDISAVFVSTNTKVWKIYRTQQDGDNINNIDNNNNNSNNNNSNNSNNLYSRKLIDSIKNTNEEYFGHINCYGIEATYERKFLSKYLNNIPDENENENVVGCSYFKYYNNTSNTLLISFIENKHFIQRTFHVVKNKNIIVSSGTTKLIIRVNEVFDMIIMFIIFLVLLLSVYLIYKLLFTKKMKVRRMKHYFFDDAKNSCPSTVGH</sequence>
<evidence type="ECO:0000256" key="1">
    <source>
        <dbReference type="SAM" id="MobiDB-lite"/>
    </source>
</evidence>